<evidence type="ECO:0000256" key="1">
    <source>
        <dbReference type="ARBA" id="ARBA00022801"/>
    </source>
</evidence>
<dbReference type="InterPro" id="IPR036526">
    <property type="entry name" value="C-N_Hydrolase_sf"/>
</dbReference>
<dbReference type="Gene3D" id="3.60.110.10">
    <property type="entry name" value="Carbon-nitrogen hydrolase"/>
    <property type="match status" value="1"/>
</dbReference>
<name>X0UE09_9ZZZZ</name>
<evidence type="ECO:0000259" key="2">
    <source>
        <dbReference type="PROSITE" id="PS50263"/>
    </source>
</evidence>
<feature type="domain" description="CN hydrolase" evidence="2">
    <location>
        <begin position="1"/>
        <end position="104"/>
    </location>
</feature>
<comment type="caution">
    <text evidence="3">The sequence shown here is derived from an EMBL/GenBank/DDBJ whole genome shotgun (WGS) entry which is preliminary data.</text>
</comment>
<dbReference type="SUPFAM" id="SSF56317">
    <property type="entry name" value="Carbon-nitrogen hydrolase"/>
    <property type="match status" value="1"/>
</dbReference>
<dbReference type="InterPro" id="IPR003010">
    <property type="entry name" value="C-N_Hydrolase"/>
</dbReference>
<dbReference type="CDD" id="cd07197">
    <property type="entry name" value="nitrilase"/>
    <property type="match status" value="1"/>
</dbReference>
<dbReference type="PANTHER" id="PTHR43674:SF2">
    <property type="entry name" value="BETA-UREIDOPROPIONASE"/>
    <property type="match status" value="1"/>
</dbReference>
<dbReference type="AlphaFoldDB" id="X0UE09"/>
<dbReference type="EMBL" id="BARS01015041">
    <property type="protein sequence ID" value="GAF86730.1"/>
    <property type="molecule type" value="Genomic_DNA"/>
</dbReference>
<feature type="non-terminal residue" evidence="3">
    <location>
        <position position="1"/>
    </location>
</feature>
<keyword evidence="1" id="KW-0378">Hydrolase</keyword>
<dbReference type="InterPro" id="IPR001110">
    <property type="entry name" value="UPF0012_CS"/>
</dbReference>
<dbReference type="PROSITE" id="PS50263">
    <property type="entry name" value="CN_HYDROLASE"/>
    <property type="match status" value="1"/>
</dbReference>
<dbReference type="InterPro" id="IPR050345">
    <property type="entry name" value="Aliph_Amidase/BUP"/>
</dbReference>
<dbReference type="Pfam" id="PF00795">
    <property type="entry name" value="CN_hydrolase"/>
    <property type="match status" value="1"/>
</dbReference>
<accession>X0UE09</accession>
<dbReference type="GO" id="GO:0016811">
    <property type="term" value="F:hydrolase activity, acting on carbon-nitrogen (but not peptide) bonds, in linear amides"/>
    <property type="evidence" value="ECO:0007669"/>
    <property type="project" value="UniProtKB-ARBA"/>
</dbReference>
<sequence>DIGRIGIGICYDMRFPEHSRVLSLLGADIVVIITNWPEGVEFTPEHTLVTRAYENNVFHIAVNRVGEERGVKFFGMSKIVDCAGTTIVEGKSYEEDILYAEINPALAREKHRVVIPGKFEADIIRDRRPEFYGVINDPLKDNSRIR</sequence>
<gene>
    <name evidence="3" type="ORF">S01H1_24968</name>
</gene>
<proteinExistence type="predicted"/>
<dbReference type="PROSITE" id="PS01227">
    <property type="entry name" value="UPF0012"/>
    <property type="match status" value="1"/>
</dbReference>
<evidence type="ECO:0000313" key="3">
    <source>
        <dbReference type="EMBL" id="GAF86730.1"/>
    </source>
</evidence>
<reference evidence="3" key="1">
    <citation type="journal article" date="2014" name="Front. Microbiol.">
        <title>High frequency of phylogenetically diverse reductive dehalogenase-homologous genes in deep subseafloor sedimentary metagenomes.</title>
        <authorList>
            <person name="Kawai M."/>
            <person name="Futagami T."/>
            <person name="Toyoda A."/>
            <person name="Takaki Y."/>
            <person name="Nishi S."/>
            <person name="Hori S."/>
            <person name="Arai W."/>
            <person name="Tsubouchi T."/>
            <person name="Morono Y."/>
            <person name="Uchiyama I."/>
            <person name="Ito T."/>
            <person name="Fujiyama A."/>
            <person name="Inagaki F."/>
            <person name="Takami H."/>
        </authorList>
    </citation>
    <scope>NUCLEOTIDE SEQUENCE</scope>
    <source>
        <strain evidence="3">Expedition CK06-06</strain>
    </source>
</reference>
<protein>
    <recommendedName>
        <fullName evidence="2">CN hydrolase domain-containing protein</fullName>
    </recommendedName>
</protein>
<organism evidence="3">
    <name type="scientific">marine sediment metagenome</name>
    <dbReference type="NCBI Taxonomy" id="412755"/>
    <lineage>
        <taxon>unclassified sequences</taxon>
        <taxon>metagenomes</taxon>
        <taxon>ecological metagenomes</taxon>
    </lineage>
</organism>
<dbReference type="PANTHER" id="PTHR43674">
    <property type="entry name" value="NITRILASE C965.09-RELATED"/>
    <property type="match status" value="1"/>
</dbReference>